<dbReference type="GO" id="GO:0004672">
    <property type="term" value="F:protein kinase activity"/>
    <property type="evidence" value="ECO:0007669"/>
    <property type="project" value="InterPro"/>
</dbReference>
<keyword evidence="3" id="KW-0418">Kinase</keyword>
<organism evidence="3 4">
    <name type="scientific">Mucilaginibacter gracilis</name>
    <dbReference type="NCBI Taxonomy" id="423350"/>
    <lineage>
        <taxon>Bacteria</taxon>
        <taxon>Pseudomonadati</taxon>
        <taxon>Bacteroidota</taxon>
        <taxon>Sphingobacteriia</taxon>
        <taxon>Sphingobacteriales</taxon>
        <taxon>Sphingobacteriaceae</taxon>
        <taxon>Mucilaginibacter</taxon>
    </lineage>
</organism>
<keyword evidence="1" id="KW-0812">Transmembrane</keyword>
<evidence type="ECO:0000313" key="4">
    <source>
        <dbReference type="Proteomes" id="UP000268007"/>
    </source>
</evidence>
<evidence type="ECO:0000259" key="2">
    <source>
        <dbReference type="PROSITE" id="PS50011"/>
    </source>
</evidence>
<dbReference type="SUPFAM" id="SSF56112">
    <property type="entry name" value="Protein kinase-like (PK-like)"/>
    <property type="match status" value="1"/>
</dbReference>
<protein>
    <submittedName>
        <fullName evidence="3">DNA-binding helix-hairpin-helix protein with protein kinase domain</fullName>
    </submittedName>
</protein>
<keyword evidence="4" id="KW-1185">Reference proteome</keyword>
<evidence type="ECO:0000256" key="1">
    <source>
        <dbReference type="SAM" id="Phobius"/>
    </source>
</evidence>
<sequence length="646" mass="73931">MGSQVFNGLQGKKYSLGNEIGSGGEGIVSEILEDATLVIKLYRDDLEQNKVDKLIYMSSIGNSELQKFAAWPIDIVKDNSSKTCGFVMRKLEGYVPIHKLFSPMDRKMLFPDKGYNFLIHVARNLAIAFHKIHQFDVVVGDVNEVNILVNKEAMIAFLDCDSFQVKNRNIYHFCEVGVPRYTPPEILVKNSFENVLRSINTDSFSLATLIFQLLFLGRAPFTGINSTTEEIEEEKAIITNEFAYSIKNKHKKLIPAKYGFAIENLTTELIELFHNAFEKNLDRPLPIHWAQGIANFNKEVIMCVHSELHIYPKKMPSCPWCDFKKKVGITYFFDDANLKELSELNDIDQFVNGFKIEKIEIQPIPNSYTNKDLRASPIPKKYVHLKHIHKGVIAAIIITTIGLCFISLAFFIGGGIIIAIFDSILQMDSKLRKELANRKKTYDDLKFAFDNITKHYNNPIILQSYNQSASKLNRQISDFKNLPNEYTLKSKRIEQRHYEVKYHAFLQRFDILYYTIPTFGPAKKLLLQKNGIRTAADISRLSSTRIAGIGPANIHVLERWQQRIGLNFTYIPDDIAIKKDIGILAVEIGRTKKKLEGELKVQYLNLQKMKSDVLTSAAMAEKQYLDINPKLQQAELDYKAFQAFIK</sequence>
<dbReference type="EMBL" id="RBKU01000001">
    <property type="protein sequence ID" value="RKR82820.1"/>
    <property type="molecule type" value="Genomic_DNA"/>
</dbReference>
<dbReference type="InterPro" id="IPR000719">
    <property type="entry name" value="Prot_kinase_dom"/>
</dbReference>
<reference evidence="3 4" key="1">
    <citation type="submission" date="2018-10" db="EMBL/GenBank/DDBJ databases">
        <title>Genomic Encyclopedia of Archaeal and Bacterial Type Strains, Phase II (KMG-II): from individual species to whole genera.</title>
        <authorList>
            <person name="Goeker M."/>
        </authorList>
    </citation>
    <scope>NUCLEOTIDE SEQUENCE [LARGE SCALE GENOMIC DNA]</scope>
    <source>
        <strain evidence="3 4">DSM 18602</strain>
    </source>
</reference>
<proteinExistence type="predicted"/>
<keyword evidence="1" id="KW-0472">Membrane</keyword>
<comment type="caution">
    <text evidence="3">The sequence shown here is derived from an EMBL/GenBank/DDBJ whole genome shotgun (WGS) entry which is preliminary data.</text>
</comment>
<dbReference type="AlphaFoldDB" id="A0A495J1H3"/>
<accession>A0A495J1H3</accession>
<dbReference type="InterPro" id="IPR011009">
    <property type="entry name" value="Kinase-like_dom_sf"/>
</dbReference>
<dbReference type="PROSITE" id="PS50011">
    <property type="entry name" value="PROTEIN_KINASE_DOM"/>
    <property type="match status" value="1"/>
</dbReference>
<keyword evidence="3" id="KW-0238">DNA-binding</keyword>
<dbReference type="OrthoDB" id="9805504at2"/>
<dbReference type="RefSeq" id="WP_121198388.1">
    <property type="nucleotide sequence ID" value="NZ_RBKU01000001.1"/>
</dbReference>
<gene>
    <name evidence="3" type="ORF">BDD43_3010</name>
</gene>
<dbReference type="Proteomes" id="UP000268007">
    <property type="component" value="Unassembled WGS sequence"/>
</dbReference>
<dbReference type="GO" id="GO:0005524">
    <property type="term" value="F:ATP binding"/>
    <property type="evidence" value="ECO:0007669"/>
    <property type="project" value="InterPro"/>
</dbReference>
<name>A0A495J1H3_9SPHI</name>
<dbReference type="Pfam" id="PF00069">
    <property type="entry name" value="Pkinase"/>
    <property type="match status" value="1"/>
</dbReference>
<keyword evidence="1" id="KW-1133">Transmembrane helix</keyword>
<dbReference type="Gene3D" id="1.10.510.10">
    <property type="entry name" value="Transferase(Phosphotransferase) domain 1"/>
    <property type="match status" value="1"/>
</dbReference>
<evidence type="ECO:0000313" key="3">
    <source>
        <dbReference type="EMBL" id="RKR82820.1"/>
    </source>
</evidence>
<keyword evidence="3" id="KW-0808">Transferase</keyword>
<feature type="transmembrane region" description="Helical" evidence="1">
    <location>
        <begin position="392"/>
        <end position="425"/>
    </location>
</feature>
<dbReference type="GO" id="GO:0003677">
    <property type="term" value="F:DNA binding"/>
    <property type="evidence" value="ECO:0007669"/>
    <property type="project" value="UniProtKB-KW"/>
</dbReference>
<feature type="domain" description="Protein kinase" evidence="2">
    <location>
        <begin position="14"/>
        <end position="308"/>
    </location>
</feature>